<feature type="region of interest" description="Disordered" evidence="2">
    <location>
        <begin position="530"/>
        <end position="591"/>
    </location>
</feature>
<dbReference type="Pfam" id="PF24883">
    <property type="entry name" value="NPHP3_N"/>
    <property type="match status" value="1"/>
</dbReference>
<evidence type="ECO:0000313" key="5">
    <source>
        <dbReference type="Proteomes" id="UP000254866"/>
    </source>
</evidence>
<dbReference type="EMBL" id="NPIC01000010">
    <property type="protein sequence ID" value="RDL32416.1"/>
    <property type="molecule type" value="Genomic_DNA"/>
</dbReference>
<feature type="compositionally biased region" description="Basic and acidic residues" evidence="2">
    <location>
        <begin position="574"/>
        <end position="591"/>
    </location>
</feature>
<dbReference type="PANTHER" id="PTHR10039">
    <property type="entry name" value="AMELOGENIN"/>
    <property type="match status" value="1"/>
</dbReference>
<reference evidence="4 5" key="1">
    <citation type="journal article" date="2018" name="IMA Fungus">
        <title>IMA Genome-F 9: Draft genome sequence of Annulohypoxylon stygium, Aspergillus mulundensis, Berkeleyomyces basicola (syn. Thielaviopsis basicola), Ceratocystis smalleyi, two Cercospora beticola strains, Coleophoma cylindrospora, Fusarium fracticaudum, Phialophora cf. hyalina, and Morchella septimelata.</title>
        <authorList>
            <person name="Wingfield B.D."/>
            <person name="Bills G.F."/>
            <person name="Dong Y."/>
            <person name="Huang W."/>
            <person name="Nel W.J."/>
            <person name="Swalarsk-Parry B.S."/>
            <person name="Vaghefi N."/>
            <person name="Wilken P.M."/>
            <person name="An Z."/>
            <person name="de Beer Z.W."/>
            <person name="De Vos L."/>
            <person name="Chen L."/>
            <person name="Duong T.A."/>
            <person name="Gao Y."/>
            <person name="Hammerbacher A."/>
            <person name="Kikkert J.R."/>
            <person name="Li Y."/>
            <person name="Li H."/>
            <person name="Li K."/>
            <person name="Li Q."/>
            <person name="Liu X."/>
            <person name="Ma X."/>
            <person name="Naidoo K."/>
            <person name="Pethybridge S.J."/>
            <person name="Sun J."/>
            <person name="Steenkamp E.T."/>
            <person name="van der Nest M.A."/>
            <person name="van Wyk S."/>
            <person name="Wingfield M.J."/>
            <person name="Xiong C."/>
            <person name="Yue Q."/>
            <person name="Zhang X."/>
        </authorList>
    </citation>
    <scope>NUCLEOTIDE SEQUENCE [LARGE SCALE GENOMIC DNA]</scope>
    <source>
        <strain evidence="4 5">BP 5553</strain>
    </source>
</reference>
<dbReference type="PANTHER" id="PTHR10039:SF16">
    <property type="entry name" value="GPI INOSITOL-DEACYLASE"/>
    <property type="match status" value="1"/>
</dbReference>
<dbReference type="STRING" id="2656787.A0A370TD83"/>
<accession>A0A370TD83</accession>
<keyword evidence="1" id="KW-0677">Repeat</keyword>
<evidence type="ECO:0000256" key="2">
    <source>
        <dbReference type="SAM" id="MobiDB-lite"/>
    </source>
</evidence>
<dbReference type="RefSeq" id="XP_031866138.1">
    <property type="nucleotide sequence ID" value="XM_032017495.1"/>
</dbReference>
<protein>
    <recommendedName>
        <fullName evidence="3">Nephrocystin 3-like N-terminal domain-containing protein</fullName>
    </recommendedName>
</protein>
<feature type="compositionally biased region" description="Acidic residues" evidence="2">
    <location>
        <begin position="558"/>
        <end position="573"/>
    </location>
</feature>
<sequence>MDGLSAASSVIAVVQIAQSIGSALKDYYEGVRDARDDIKKLYNAVTSLQAILFSLHHILNRESGQPFLDETLLINPSGPLRQAKLELHKLQLKPKKKDIEKVAGTIERYKSSLTLELQVEHLHLAAEHFDISEDIRIEIRAARFDKTRHRVISWLSRGVPDPSKEHNLARARHEKTTGSWLIESPSFETWLKTENSLLWLNAGAGKSILSSTVVDHVQKGCKDVEKQKMSHCLCSLIADICSNRRDTPTDLQEAYDQANYGQQKPTQESLITMLKAVLVGFEHVYMVIDGLDECPKGEGQRDELLALIYEIYGLELSCLHILLASRREIDIEDSFSNFPARLSCVTEVSVRGAHVEQDIQKYLKHRLTHRTFEKWKPALKKNVEMKLSTQVDGMFRLAALQLDALSQLRTESKIMTAIRELPKTLDAFYDRILSNIEHEDDQKHARRALQWLAFAARPISLKELAEAVIVQVDEEPYLSEEDQFMDSKDILEILPAGLVTTISSGAGLRDYIHGSRGGFQSEAFYAQSKPDADSEIGCADSDVVDGTETTEREQNSSDTDEEGDDVKQEDDVENSSHIDKKPKEELGTGKIKERELIVQFAHFSVKEYLVTARVASSPQ</sequence>
<keyword evidence="5" id="KW-1185">Reference proteome</keyword>
<dbReference type="OrthoDB" id="1577640at2759"/>
<organism evidence="4 5">
    <name type="scientific">Venustampulla echinocandica</name>
    <dbReference type="NCBI Taxonomy" id="2656787"/>
    <lineage>
        <taxon>Eukaryota</taxon>
        <taxon>Fungi</taxon>
        <taxon>Dikarya</taxon>
        <taxon>Ascomycota</taxon>
        <taxon>Pezizomycotina</taxon>
        <taxon>Leotiomycetes</taxon>
        <taxon>Helotiales</taxon>
        <taxon>Pleuroascaceae</taxon>
        <taxon>Venustampulla</taxon>
    </lineage>
</organism>
<proteinExistence type="predicted"/>
<evidence type="ECO:0000259" key="3">
    <source>
        <dbReference type="Pfam" id="PF24883"/>
    </source>
</evidence>
<dbReference type="AlphaFoldDB" id="A0A370TD83"/>
<dbReference type="GeneID" id="43601721"/>
<gene>
    <name evidence="4" type="ORF">BP5553_08872</name>
</gene>
<dbReference type="Proteomes" id="UP000254866">
    <property type="component" value="Unassembled WGS sequence"/>
</dbReference>
<dbReference type="InterPro" id="IPR056884">
    <property type="entry name" value="NPHP3-like_N"/>
</dbReference>
<comment type="caution">
    <text evidence="4">The sequence shown here is derived from an EMBL/GenBank/DDBJ whole genome shotgun (WGS) entry which is preliminary data.</text>
</comment>
<evidence type="ECO:0000313" key="4">
    <source>
        <dbReference type="EMBL" id="RDL32416.1"/>
    </source>
</evidence>
<feature type="domain" description="Nephrocystin 3-like N-terminal" evidence="3">
    <location>
        <begin position="177"/>
        <end position="326"/>
    </location>
</feature>
<evidence type="ECO:0000256" key="1">
    <source>
        <dbReference type="ARBA" id="ARBA00022737"/>
    </source>
</evidence>
<name>A0A370TD83_9HELO</name>